<dbReference type="EMBL" id="FUWZ01000004">
    <property type="protein sequence ID" value="SKA38348.1"/>
    <property type="molecule type" value="Genomic_DNA"/>
</dbReference>
<evidence type="ECO:0000313" key="5">
    <source>
        <dbReference type="Proteomes" id="UP000190367"/>
    </source>
</evidence>
<evidence type="ECO:0000256" key="1">
    <source>
        <dbReference type="ARBA" id="ARBA00023015"/>
    </source>
</evidence>
<dbReference type="Pfam" id="PF12833">
    <property type="entry name" value="HTH_18"/>
    <property type="match status" value="1"/>
</dbReference>
<dbReference type="GO" id="GO:0003700">
    <property type="term" value="F:DNA-binding transcription factor activity"/>
    <property type="evidence" value="ECO:0007669"/>
    <property type="project" value="InterPro"/>
</dbReference>
<dbReference type="GO" id="GO:0043565">
    <property type="term" value="F:sequence-specific DNA binding"/>
    <property type="evidence" value="ECO:0007669"/>
    <property type="project" value="InterPro"/>
</dbReference>
<dbReference type="Pfam" id="PF01965">
    <property type="entry name" value="DJ-1_PfpI"/>
    <property type="match status" value="1"/>
</dbReference>
<feature type="domain" description="HTH araC/xylS-type" evidence="3">
    <location>
        <begin position="220"/>
        <end position="318"/>
    </location>
</feature>
<dbReference type="Gene3D" id="3.40.50.880">
    <property type="match status" value="1"/>
</dbReference>
<dbReference type="InterPro" id="IPR018060">
    <property type="entry name" value="HTH_AraC"/>
</dbReference>
<dbReference type="STRING" id="634771.SAMN04488128_104414"/>
<dbReference type="PROSITE" id="PS01124">
    <property type="entry name" value="HTH_ARAC_FAMILY_2"/>
    <property type="match status" value="1"/>
</dbReference>
<dbReference type="OrthoDB" id="6382410at2"/>
<dbReference type="SMART" id="SM00342">
    <property type="entry name" value="HTH_ARAC"/>
    <property type="match status" value="1"/>
</dbReference>
<dbReference type="CDD" id="cd03138">
    <property type="entry name" value="GATase1_AraC_2"/>
    <property type="match status" value="1"/>
</dbReference>
<dbReference type="PANTHER" id="PTHR43130:SF3">
    <property type="entry name" value="HTH-TYPE TRANSCRIPTIONAL REGULATOR RV1931C"/>
    <property type="match status" value="1"/>
</dbReference>
<keyword evidence="1" id="KW-0805">Transcription regulation</keyword>
<organism evidence="4 5">
    <name type="scientific">Chitinophaga eiseniae</name>
    <dbReference type="NCBI Taxonomy" id="634771"/>
    <lineage>
        <taxon>Bacteria</taxon>
        <taxon>Pseudomonadati</taxon>
        <taxon>Bacteroidota</taxon>
        <taxon>Chitinophagia</taxon>
        <taxon>Chitinophagales</taxon>
        <taxon>Chitinophagaceae</taxon>
        <taxon>Chitinophaga</taxon>
    </lineage>
</organism>
<reference evidence="5" key="1">
    <citation type="submission" date="2017-02" db="EMBL/GenBank/DDBJ databases">
        <authorList>
            <person name="Varghese N."/>
            <person name="Submissions S."/>
        </authorList>
    </citation>
    <scope>NUCLEOTIDE SEQUENCE [LARGE SCALE GENOMIC DNA]</scope>
    <source>
        <strain evidence="5">DSM 22224</strain>
    </source>
</reference>
<dbReference type="SUPFAM" id="SSF52317">
    <property type="entry name" value="Class I glutamine amidotransferase-like"/>
    <property type="match status" value="1"/>
</dbReference>
<dbReference type="InterPro" id="IPR029062">
    <property type="entry name" value="Class_I_gatase-like"/>
</dbReference>
<dbReference type="Proteomes" id="UP000190367">
    <property type="component" value="Unassembled WGS sequence"/>
</dbReference>
<proteinExistence type="predicted"/>
<gene>
    <name evidence="4" type="ORF">SAMN04488128_104414</name>
</gene>
<name>A0A1T4TDT2_9BACT</name>
<protein>
    <submittedName>
        <fullName evidence="4">Transcriptional regulator GlxA family, contains an amidase domain and an AraC-type DNA-binding HTH domain</fullName>
    </submittedName>
</protein>
<dbReference type="SUPFAM" id="SSF46689">
    <property type="entry name" value="Homeodomain-like"/>
    <property type="match status" value="2"/>
</dbReference>
<dbReference type="Gene3D" id="1.10.10.60">
    <property type="entry name" value="Homeodomain-like"/>
    <property type="match status" value="2"/>
</dbReference>
<dbReference type="RefSeq" id="WP_078671764.1">
    <property type="nucleotide sequence ID" value="NZ_FUWZ01000004.1"/>
</dbReference>
<evidence type="ECO:0000313" key="4">
    <source>
        <dbReference type="EMBL" id="SKA38348.1"/>
    </source>
</evidence>
<dbReference type="PANTHER" id="PTHR43130">
    <property type="entry name" value="ARAC-FAMILY TRANSCRIPTIONAL REGULATOR"/>
    <property type="match status" value="1"/>
</dbReference>
<evidence type="ECO:0000259" key="3">
    <source>
        <dbReference type="PROSITE" id="PS01124"/>
    </source>
</evidence>
<dbReference type="InterPro" id="IPR009057">
    <property type="entry name" value="Homeodomain-like_sf"/>
</dbReference>
<accession>A0A1T4TDT2</accession>
<dbReference type="InterPro" id="IPR052158">
    <property type="entry name" value="INH-QAR"/>
</dbReference>
<keyword evidence="4" id="KW-0238">DNA-binding</keyword>
<evidence type="ECO:0000256" key="2">
    <source>
        <dbReference type="ARBA" id="ARBA00023163"/>
    </source>
</evidence>
<dbReference type="AlphaFoldDB" id="A0A1T4TDT2"/>
<keyword evidence="5" id="KW-1185">Reference proteome</keyword>
<sequence>MKHVSIVIPLGAAMTGIEVARHVFTEVNDFLISQGKAPLFHVQLVGAWRAVQLNNGLFTIQTDAVVHELHKTDLVIIPALHKNVEDNLARNGELVAWIREQYEKGAEVASLCIGAFLLAQTGLLIGKKCTTHWKAAALFRDMFPEVNLVKEKVITDENGIYSSGGGLSLVNLLVYLVEKYAGRDAAIYSAKFFQVDLERSAQLPFIIFQAQKEHDDEPVKQAQEFIENNFQQKIRVDALAEMLAIGRRSLERRFKKATSNTMNEYIQRVKIEAAKKHLEDGDRKINDIMYDVGYSDTKTFRNSFKLVTGLLPHEYRNRYNKKMAEI</sequence>
<keyword evidence="2" id="KW-0804">Transcription</keyword>
<dbReference type="InterPro" id="IPR002818">
    <property type="entry name" value="DJ-1/PfpI"/>
</dbReference>